<comment type="caution">
    <text evidence="3">The sequence shown here is derived from an EMBL/GenBank/DDBJ whole genome shotgun (WGS) entry which is preliminary data.</text>
</comment>
<proteinExistence type="predicted"/>
<reference evidence="3" key="1">
    <citation type="submission" date="2023-01" db="EMBL/GenBank/DDBJ databases">
        <title>Genome assembly of the deep-sea coral Lophelia pertusa.</title>
        <authorList>
            <person name="Herrera S."/>
            <person name="Cordes E."/>
        </authorList>
    </citation>
    <scope>NUCLEOTIDE SEQUENCE</scope>
    <source>
        <strain evidence="3">USNM1676648</strain>
        <tissue evidence="3">Polyp</tissue>
    </source>
</reference>
<dbReference type="InterPro" id="IPR011050">
    <property type="entry name" value="Pectin_lyase_fold/virulence"/>
</dbReference>
<feature type="transmembrane region" description="Helical" evidence="1">
    <location>
        <begin position="1324"/>
        <end position="1349"/>
    </location>
</feature>
<gene>
    <name evidence="3" type="ORF">OS493_019469</name>
</gene>
<evidence type="ECO:0000256" key="2">
    <source>
        <dbReference type="SAM" id="SignalP"/>
    </source>
</evidence>
<dbReference type="PANTHER" id="PTHR11319:SF35">
    <property type="entry name" value="OUTER MEMBRANE PROTEIN PMPC-RELATED"/>
    <property type="match status" value="1"/>
</dbReference>
<accession>A0A9X0D929</accession>
<feature type="chain" id="PRO_5040841630" evidence="2">
    <location>
        <begin position="17"/>
        <end position="1383"/>
    </location>
</feature>
<feature type="transmembrane region" description="Helical" evidence="1">
    <location>
        <begin position="1234"/>
        <end position="1262"/>
    </location>
</feature>
<organism evidence="3 4">
    <name type="scientific">Desmophyllum pertusum</name>
    <dbReference type="NCBI Taxonomy" id="174260"/>
    <lineage>
        <taxon>Eukaryota</taxon>
        <taxon>Metazoa</taxon>
        <taxon>Cnidaria</taxon>
        <taxon>Anthozoa</taxon>
        <taxon>Hexacorallia</taxon>
        <taxon>Scleractinia</taxon>
        <taxon>Caryophylliina</taxon>
        <taxon>Caryophylliidae</taxon>
        <taxon>Desmophyllum</taxon>
    </lineage>
</organism>
<feature type="transmembrane region" description="Helical" evidence="1">
    <location>
        <begin position="1130"/>
        <end position="1152"/>
    </location>
</feature>
<feature type="transmembrane region" description="Helical" evidence="1">
    <location>
        <begin position="1283"/>
        <end position="1304"/>
    </location>
</feature>
<keyword evidence="1" id="KW-1133">Transmembrane helix</keyword>
<dbReference type="PANTHER" id="PTHR11319">
    <property type="entry name" value="G PROTEIN-COUPLED RECEPTOR-RELATED"/>
    <property type="match status" value="1"/>
</dbReference>
<keyword evidence="1" id="KW-0812">Transmembrane</keyword>
<protein>
    <submittedName>
        <fullName evidence="3">Uncharacterized protein</fullName>
    </submittedName>
</protein>
<feature type="transmembrane region" description="Helical" evidence="1">
    <location>
        <begin position="1048"/>
        <end position="1070"/>
    </location>
</feature>
<evidence type="ECO:0000313" key="3">
    <source>
        <dbReference type="EMBL" id="KAJ7391335.1"/>
    </source>
</evidence>
<keyword evidence="1" id="KW-0472">Membrane</keyword>
<dbReference type="Proteomes" id="UP001163046">
    <property type="component" value="Unassembled WGS sequence"/>
</dbReference>
<feature type="signal peptide" evidence="2">
    <location>
        <begin position="1"/>
        <end position="16"/>
    </location>
</feature>
<keyword evidence="4" id="KW-1185">Reference proteome</keyword>
<evidence type="ECO:0000313" key="4">
    <source>
        <dbReference type="Proteomes" id="UP001163046"/>
    </source>
</evidence>
<name>A0A9X0D929_9CNID</name>
<sequence>MTLLIALFSICAGVGTSKLQDVYVSRFGNDSNSCGSPSKPCKSIAQAVRQVDWGGSIYLNGTGTEHHPYDCSLPDYHPGIYVNKSLSMKSNYSISHVSCNGGLYFQKMPGKRQPLWFEISGIVFQQTSLKFEDCSFVKIFNCSFKGGLTPLTIYMKKISNFSLDIQGSSLFHNNSLCIKFILFDSIVNPERYVAINVTDTYFDENGIHDGELSEKGAIKLTTDVSNPVSLLYLEVFCYKVNFIGSRGSFINNNITKAVTKEIYKDVRLEYNQGVSSHFTETKAEHLVDSLYSSRAMKISATFIGVRCIQNTLLRCIAIESNEANVEIQSSQFSGQSTVNASGACLSLESNGYVSLVISDSIFTKNKAKAGGGLYVNCPYGTLRLNFTNVNFTRCSSQRYGCAILVGRPKRHPEKLHASFKNVQIKHCNCTKSNISCVSMYISFKSGTVEIDKSTWSDNLNTNGTLFVEARGSKVDVTISNSIFRNNVITHTSGAVISLKALSNHPGKANIVNSSLVNTRKRQSRAMWISPKYYIKLVNISTVYYRNGLVILLRRPTHNVVDVSIDSCKFINNIKDTYIYLRDPKSVQLIIQNSAFISSLKTEISYAIRLIIPPLNNISTSSAVIILNNNTFHSRPSSCFALFFQGKKNVTIRNTTFQNCVCFHREQWRRFPERGSSFYETSTGAMSILTSPDKYQQLGCVQLDDNNDTHPLWSYDSHVLFEDTTFSDNLGLLAGGVYISNGYTTFTRCTFQNNFGIHLAGHVYSAYGTGQVNFNNCSFINQKKQMRINKMIFDKATFLYSESGGPIHFQNTSMISTEVTEKFNFPVFETSSGGYVKMDESSTIQCSKGYKLKLINTTHFVYTEKSNHSCLVNVTVLRYSCSLCSAGFYSLQHGVSRGLTITSIFSCLECPFGANCIKRNIAAKPNFWGYRISENPPTLKFFACPEHYCKSPDSDSMNYNNCHGKRTGFLCGKCSPEYSETLSQLNAEKLLNATTTGPAELLIVGTTGNLLNKIPLIYIVVNAFNFEVRTLDKGIGCPIQGLTAVTKELLLSATVLVTIAEVVILYCIHLIFNIAMKKQRPSLLHYMAVVLEILLLGYERLAETSLKLMHCVSIGSEKRLFINGEILCWQWWQYILLAYIVVFVVPFIIVLYCGSSMLYRASISAGEFLGACIIPLPFLIYWFVKKIFKNRENNPESTQARNKDFSEILHGPFRQPADDDKGTLYWESVLIGRRFILLACHSFITNPMFRMVCITGACVLILLHHVLKNPYRESIANKAETFSLLALVMIAVINLTKATLISFGTSIDGPTKSYLETLEWAEVCAFAFVPTLLSIFVMFAIFSQLVRLLVSLAKKINRCLRWSCLSFRFTRQLERPLLEIFEGD</sequence>
<evidence type="ECO:0000256" key="1">
    <source>
        <dbReference type="SAM" id="Phobius"/>
    </source>
</evidence>
<dbReference type="OrthoDB" id="5989844at2759"/>
<dbReference type="SUPFAM" id="SSF51126">
    <property type="entry name" value="Pectin lyase-like"/>
    <property type="match status" value="2"/>
</dbReference>
<dbReference type="EMBL" id="MU825407">
    <property type="protein sequence ID" value="KAJ7391335.1"/>
    <property type="molecule type" value="Genomic_DNA"/>
</dbReference>
<keyword evidence="2" id="KW-0732">Signal</keyword>
<feature type="transmembrane region" description="Helical" evidence="1">
    <location>
        <begin position="1164"/>
        <end position="1183"/>
    </location>
</feature>